<dbReference type="SUPFAM" id="SSF160374">
    <property type="entry name" value="RplX-like"/>
    <property type="match status" value="1"/>
</dbReference>
<proteinExistence type="inferred from homology"/>
<dbReference type="HAMAP" id="MF_00273">
    <property type="entry name" value="Ribosomal_eL20"/>
    <property type="match status" value="1"/>
</dbReference>
<evidence type="ECO:0000313" key="16">
    <source>
        <dbReference type="Proteomes" id="UP001642409"/>
    </source>
</evidence>
<evidence type="ECO:0000313" key="9">
    <source>
        <dbReference type="EMBL" id="CAI9941684.1"/>
    </source>
</evidence>
<dbReference type="PANTHER" id="PTHR10052">
    <property type="entry name" value="60S RIBOSOMAL PROTEIN L18A"/>
    <property type="match status" value="1"/>
</dbReference>
<evidence type="ECO:0000256" key="1">
    <source>
        <dbReference type="ARBA" id="ARBA00009362"/>
    </source>
</evidence>
<dbReference type="EMBL" id="CATOUU010000695">
    <property type="protein sequence ID" value="CAI9941671.1"/>
    <property type="molecule type" value="Genomic_DNA"/>
</dbReference>
<keyword evidence="3 4" id="KW-0687">Ribonucleoprotein</keyword>
<keyword evidence="16" id="KW-1185">Reference proteome</keyword>
<keyword evidence="2 4" id="KW-0689">Ribosomal protein</keyword>
<evidence type="ECO:0000313" key="10">
    <source>
        <dbReference type="EMBL" id="CAI9944750.1"/>
    </source>
</evidence>
<evidence type="ECO:0000313" key="15">
    <source>
        <dbReference type="EMBL" id="CAL6073620.1"/>
    </source>
</evidence>
<name>A0AA86PL07_9EUKA</name>
<dbReference type="EMBL" id="CAXDID020000109">
    <property type="protein sequence ID" value="CAL6029220.1"/>
    <property type="molecule type" value="Genomic_DNA"/>
</dbReference>
<reference evidence="9" key="1">
    <citation type="submission" date="2023-06" db="EMBL/GenBank/DDBJ databases">
        <authorList>
            <person name="Kurt Z."/>
        </authorList>
    </citation>
    <scope>NUCLEOTIDE SEQUENCE</scope>
</reference>
<dbReference type="InterPro" id="IPR028877">
    <property type="entry name" value="Ribosomal_eL20"/>
</dbReference>
<dbReference type="EMBL" id="CATOUU010000440">
    <property type="protein sequence ID" value="CAI9929700.1"/>
    <property type="molecule type" value="Genomic_DNA"/>
</dbReference>
<dbReference type="EMBL" id="CATOUU010000695">
    <property type="protein sequence ID" value="CAI9941684.1"/>
    <property type="molecule type" value="Genomic_DNA"/>
</dbReference>
<feature type="domain" description="Large ribosomal subunit protein eL20" evidence="5">
    <location>
        <begin position="1"/>
        <end position="121"/>
    </location>
</feature>
<organism evidence="9">
    <name type="scientific">Hexamita inflata</name>
    <dbReference type="NCBI Taxonomy" id="28002"/>
    <lineage>
        <taxon>Eukaryota</taxon>
        <taxon>Metamonada</taxon>
        <taxon>Diplomonadida</taxon>
        <taxon>Hexamitidae</taxon>
        <taxon>Hexamitinae</taxon>
        <taxon>Hexamita</taxon>
    </lineage>
</organism>
<dbReference type="Proteomes" id="UP001642409">
    <property type="component" value="Unassembled WGS sequence"/>
</dbReference>
<evidence type="ECO:0000313" key="8">
    <source>
        <dbReference type="EMBL" id="CAI9941671.1"/>
    </source>
</evidence>
<dbReference type="GO" id="GO:0005840">
    <property type="term" value="C:ribosome"/>
    <property type="evidence" value="ECO:0007669"/>
    <property type="project" value="UniProtKB-KW"/>
</dbReference>
<evidence type="ECO:0000313" key="7">
    <source>
        <dbReference type="EMBL" id="CAI9929703.1"/>
    </source>
</evidence>
<dbReference type="GO" id="GO:0006412">
    <property type="term" value="P:translation"/>
    <property type="evidence" value="ECO:0007669"/>
    <property type="project" value="InterPro"/>
</dbReference>
<dbReference type="InterPro" id="IPR021138">
    <property type="entry name" value="Ribosomal_eL20_eukaryotes"/>
</dbReference>
<dbReference type="InterPro" id="IPR023573">
    <property type="entry name" value="Ribosomal_eL20_dom"/>
</dbReference>
<evidence type="ECO:0000313" key="12">
    <source>
        <dbReference type="EMBL" id="CAL5992920.1"/>
    </source>
</evidence>
<evidence type="ECO:0000256" key="3">
    <source>
        <dbReference type="ARBA" id="ARBA00023274"/>
    </source>
</evidence>
<dbReference type="Gene3D" id="3.10.20.10">
    <property type="match status" value="2"/>
</dbReference>
<dbReference type="PIRSF" id="PIRSF002190">
    <property type="entry name" value="Ribosomal_L18a"/>
    <property type="match status" value="1"/>
</dbReference>
<dbReference type="GO" id="GO:0003735">
    <property type="term" value="F:structural constituent of ribosome"/>
    <property type="evidence" value="ECO:0007669"/>
    <property type="project" value="InterPro"/>
</dbReference>
<dbReference type="Pfam" id="PF01775">
    <property type="entry name" value="Ribosomal_L18A"/>
    <property type="match status" value="1"/>
</dbReference>
<sequence length="181" mass="21383">MNQYTVLGRKIPTEAMPNPEIFKMTIFAQNEMVAESRFWVYLNQLQKIKRTHGQTVSVQQVIEEESTVKNYGIQLRFRDQIGHHNMYREARETTAARAMAKMYSEMAGQYHCRYQDIQIIKFEVIANFEDIRRQKIVMMTPHAINEEHNHEVKFPHPFAQNPVKRAAKSMRFAKKIPVIEV</sequence>
<dbReference type="GO" id="GO:1990904">
    <property type="term" value="C:ribonucleoprotein complex"/>
    <property type="evidence" value="ECO:0007669"/>
    <property type="project" value="UniProtKB-KW"/>
</dbReference>
<evidence type="ECO:0000259" key="5">
    <source>
        <dbReference type="Pfam" id="PF01775"/>
    </source>
</evidence>
<evidence type="ECO:0000256" key="2">
    <source>
        <dbReference type="ARBA" id="ARBA00022980"/>
    </source>
</evidence>
<dbReference type="EMBL" id="CAXDID020000029">
    <property type="protein sequence ID" value="CAL5992914.1"/>
    <property type="molecule type" value="Genomic_DNA"/>
</dbReference>
<comment type="caution">
    <text evidence="9">The sequence shown here is derived from an EMBL/GenBank/DDBJ whole genome shotgun (WGS) entry which is preliminary data.</text>
</comment>
<evidence type="ECO:0000313" key="14">
    <source>
        <dbReference type="EMBL" id="CAL6029220.1"/>
    </source>
</evidence>
<dbReference type="EMBL" id="CAXDID020000109">
    <property type="protein sequence ID" value="CAL6029194.1"/>
    <property type="molecule type" value="Genomic_DNA"/>
</dbReference>
<gene>
    <name evidence="11" type="ORF">HINF_LOCUS12814</name>
    <name evidence="12" type="ORF">HINF_LOCUS12817</name>
    <name evidence="6" type="ORF">HINF_LOCUS17345</name>
    <name evidence="7" type="ORF">HINF_LOCUS17348</name>
    <name evidence="8" type="ORF">HINF_LOCUS29316</name>
    <name evidence="9" type="ORF">HINF_LOCUS29329</name>
    <name evidence="13" type="ORF">HINF_LOCUS32172</name>
    <name evidence="14" type="ORF">HINF_LOCUS32185</name>
    <name evidence="10" type="ORF">HINF_LOCUS32395</name>
    <name evidence="15" type="ORF">HINF_LOCUS56189</name>
</gene>
<accession>A0AA86PL07</accession>
<reference evidence="11 16" key="2">
    <citation type="submission" date="2024-07" db="EMBL/GenBank/DDBJ databases">
        <authorList>
            <person name="Akdeniz Z."/>
        </authorList>
    </citation>
    <scope>NUCLEOTIDE SEQUENCE [LARGE SCALE GENOMIC DNA]</scope>
</reference>
<dbReference type="EMBL" id="CAXDID020000302">
    <property type="protein sequence ID" value="CAL6073620.1"/>
    <property type="molecule type" value="Genomic_DNA"/>
</dbReference>
<evidence type="ECO:0000256" key="4">
    <source>
        <dbReference type="PIRNR" id="PIRNR002190"/>
    </source>
</evidence>
<evidence type="ECO:0000313" key="6">
    <source>
        <dbReference type="EMBL" id="CAI9929700.1"/>
    </source>
</evidence>
<dbReference type="AlphaFoldDB" id="A0AA86PL07"/>
<dbReference type="EMBL" id="CATOUU010000440">
    <property type="protein sequence ID" value="CAI9929703.1"/>
    <property type="molecule type" value="Genomic_DNA"/>
</dbReference>
<evidence type="ECO:0000313" key="11">
    <source>
        <dbReference type="EMBL" id="CAL5992914.1"/>
    </source>
</evidence>
<protein>
    <recommendedName>
        <fullName evidence="4">60S ribosomal protein L18a</fullName>
    </recommendedName>
</protein>
<dbReference type="EMBL" id="CATOUU010000733">
    <property type="protein sequence ID" value="CAI9944750.1"/>
    <property type="molecule type" value="Genomic_DNA"/>
</dbReference>
<evidence type="ECO:0000313" key="13">
    <source>
        <dbReference type="EMBL" id="CAL6029194.1"/>
    </source>
</evidence>
<dbReference type="EMBL" id="CAXDID020000029">
    <property type="protein sequence ID" value="CAL5992920.1"/>
    <property type="molecule type" value="Genomic_DNA"/>
</dbReference>
<comment type="similarity">
    <text evidence="1 4">Belongs to the eukaryotic ribosomal protein eL20 family.</text>
</comment>